<accession>A0A0A0HQX2</accession>
<dbReference type="SMART" id="SM00448">
    <property type="entry name" value="REC"/>
    <property type="match status" value="1"/>
</dbReference>
<dbReference type="InterPro" id="IPR011006">
    <property type="entry name" value="CheY-like_superfamily"/>
</dbReference>
<sequence>MKTVLAVDDSPSIRQMVGLTLRGAGYNVIEAVDGRDALEKATTLKIDAVLTDQNMPNLDGLGFIRAFRAHPSSQGIPVIFLSTDSADALKQEARSVGALGWMVKPFSQAQLLSVIQKVLG</sequence>
<evidence type="ECO:0000256" key="1">
    <source>
        <dbReference type="ARBA" id="ARBA00022553"/>
    </source>
</evidence>
<dbReference type="RefSeq" id="WP_037271168.1">
    <property type="nucleotide sequence ID" value="NZ_KN293978.2"/>
</dbReference>
<organism evidence="4 5">
    <name type="scientific">Roseovarius mucosus DSM 17069</name>
    <dbReference type="NCBI Taxonomy" id="1288298"/>
    <lineage>
        <taxon>Bacteria</taxon>
        <taxon>Pseudomonadati</taxon>
        <taxon>Pseudomonadota</taxon>
        <taxon>Alphaproteobacteria</taxon>
        <taxon>Rhodobacterales</taxon>
        <taxon>Roseobacteraceae</taxon>
        <taxon>Roseovarius</taxon>
    </lineage>
</organism>
<feature type="modified residue" description="4-aspartylphosphate" evidence="2">
    <location>
        <position position="52"/>
    </location>
</feature>
<dbReference type="STRING" id="215743.ROSMUCSMR3_00532"/>
<reference evidence="4 5" key="1">
    <citation type="submission" date="2013-01" db="EMBL/GenBank/DDBJ databases">
        <authorList>
            <person name="Fiebig A."/>
            <person name="Goeker M."/>
            <person name="Klenk H.-P.P."/>
        </authorList>
    </citation>
    <scope>NUCLEOTIDE SEQUENCE [LARGE SCALE GENOMIC DNA]</scope>
    <source>
        <strain evidence="4 5">DSM 17069</strain>
    </source>
</reference>
<dbReference type="HOGENOM" id="CLU_000445_69_17_5"/>
<dbReference type="PANTHER" id="PTHR44591:SF25">
    <property type="entry name" value="CHEMOTAXIS TWO-COMPONENT RESPONSE REGULATOR"/>
    <property type="match status" value="1"/>
</dbReference>
<dbReference type="PROSITE" id="PS50110">
    <property type="entry name" value="RESPONSE_REGULATORY"/>
    <property type="match status" value="1"/>
</dbReference>
<keyword evidence="1 2" id="KW-0597">Phosphoprotein</keyword>
<dbReference type="SUPFAM" id="SSF52172">
    <property type="entry name" value="CheY-like"/>
    <property type="match status" value="1"/>
</dbReference>
<name>A0A0A0HQX2_9RHOB</name>
<evidence type="ECO:0000259" key="3">
    <source>
        <dbReference type="PROSITE" id="PS50110"/>
    </source>
</evidence>
<evidence type="ECO:0000256" key="2">
    <source>
        <dbReference type="PROSITE-ProRule" id="PRU00169"/>
    </source>
</evidence>
<dbReference type="Pfam" id="PF00072">
    <property type="entry name" value="Response_reg"/>
    <property type="match status" value="1"/>
</dbReference>
<proteinExistence type="predicted"/>
<protein>
    <submittedName>
        <fullName evidence="4">Response regulator</fullName>
    </submittedName>
</protein>
<dbReference type="AlphaFoldDB" id="A0A0A0HQX2"/>
<dbReference type="eggNOG" id="COG0745">
    <property type="taxonomic scope" value="Bacteria"/>
</dbReference>
<dbReference type="GO" id="GO:0000160">
    <property type="term" value="P:phosphorelay signal transduction system"/>
    <property type="evidence" value="ECO:0007669"/>
    <property type="project" value="InterPro"/>
</dbReference>
<dbReference type="Gene3D" id="3.40.50.2300">
    <property type="match status" value="1"/>
</dbReference>
<evidence type="ECO:0000313" key="4">
    <source>
        <dbReference type="EMBL" id="KGM88463.1"/>
    </source>
</evidence>
<dbReference type="OrthoDB" id="9800897at2"/>
<comment type="caution">
    <text evidence="4">The sequence shown here is derived from an EMBL/GenBank/DDBJ whole genome shotgun (WGS) entry which is preliminary data.</text>
</comment>
<dbReference type="InterPro" id="IPR050595">
    <property type="entry name" value="Bact_response_regulator"/>
</dbReference>
<dbReference type="CDD" id="cd17562">
    <property type="entry name" value="REC_CheY4-like"/>
    <property type="match status" value="1"/>
</dbReference>
<dbReference type="InterPro" id="IPR001789">
    <property type="entry name" value="Sig_transdc_resp-reg_receiver"/>
</dbReference>
<gene>
    <name evidence="4" type="ORF">rosmuc_01294</name>
</gene>
<dbReference type="PATRIC" id="fig|1288298.3.peg.1305"/>
<evidence type="ECO:0000313" key="5">
    <source>
        <dbReference type="Proteomes" id="UP000030021"/>
    </source>
</evidence>
<dbReference type="Proteomes" id="UP000030021">
    <property type="component" value="Unassembled WGS sequence"/>
</dbReference>
<dbReference type="EMBL" id="AONH01000007">
    <property type="protein sequence ID" value="KGM88463.1"/>
    <property type="molecule type" value="Genomic_DNA"/>
</dbReference>
<feature type="domain" description="Response regulatory" evidence="3">
    <location>
        <begin position="3"/>
        <end position="119"/>
    </location>
</feature>
<dbReference type="PANTHER" id="PTHR44591">
    <property type="entry name" value="STRESS RESPONSE REGULATOR PROTEIN 1"/>
    <property type="match status" value="1"/>
</dbReference>